<dbReference type="RefSeq" id="WP_088157722.1">
    <property type="nucleotide sequence ID" value="NZ_NHON01000161.1"/>
</dbReference>
<dbReference type="OrthoDB" id="9796962at2"/>
<keyword evidence="2" id="KW-0732">Signal</keyword>
<feature type="signal peptide" evidence="2">
    <location>
        <begin position="1"/>
        <end position="21"/>
    </location>
</feature>
<proteinExistence type="predicted"/>
<evidence type="ECO:0000259" key="3">
    <source>
        <dbReference type="Pfam" id="PF07987"/>
    </source>
</evidence>
<feature type="chain" id="PRO_5012758466" description="YncI copper-binding domain-containing protein" evidence="2">
    <location>
        <begin position="22"/>
        <end position="172"/>
    </location>
</feature>
<evidence type="ECO:0000313" key="4">
    <source>
        <dbReference type="EMBL" id="OWJ56738.1"/>
    </source>
</evidence>
<name>A0A211YUR2_9PROT</name>
<dbReference type="InterPro" id="IPR038507">
    <property type="entry name" value="YcnI-like_sf"/>
</dbReference>
<dbReference type="AlphaFoldDB" id="A0A211YUR2"/>
<keyword evidence="5" id="KW-1185">Reference proteome</keyword>
<evidence type="ECO:0000313" key="5">
    <source>
        <dbReference type="Proteomes" id="UP000196655"/>
    </source>
</evidence>
<organism evidence="4 5">
    <name type="scientific">Inquilinus limosus</name>
    <dbReference type="NCBI Taxonomy" id="171674"/>
    <lineage>
        <taxon>Bacteria</taxon>
        <taxon>Pseudomonadati</taxon>
        <taxon>Pseudomonadota</taxon>
        <taxon>Alphaproteobacteria</taxon>
        <taxon>Rhodospirillales</taxon>
        <taxon>Rhodospirillaceae</taxon>
        <taxon>Inquilinus</taxon>
    </lineage>
</organism>
<sequence>MLKSILPALALAAFAATPAFAHITLETQEAPVGGTYKAVLRVPHGCEGSATVKIRVQIPEGVIAVKPMPKPGWTLETVKGKYAASYDYYGTPTSEGVTEVVWSGGKLPDEFYDEFVFRSYLTAGLTPGKHLYFPVVQECETGTDRWIEIPAEGKDADDYETPAPGIKLLPKK</sequence>
<evidence type="ECO:0000256" key="1">
    <source>
        <dbReference type="SAM" id="MobiDB-lite"/>
    </source>
</evidence>
<feature type="region of interest" description="Disordered" evidence="1">
    <location>
        <begin position="152"/>
        <end position="172"/>
    </location>
</feature>
<feature type="domain" description="YncI copper-binding" evidence="3">
    <location>
        <begin position="22"/>
        <end position="168"/>
    </location>
</feature>
<reference evidence="5" key="1">
    <citation type="submission" date="2017-05" db="EMBL/GenBank/DDBJ databases">
        <authorList>
            <person name="Macchi M."/>
            <person name="Festa S."/>
            <person name="Coppotelli B.M."/>
            <person name="Morelli I.S."/>
        </authorList>
    </citation>
    <scope>NUCLEOTIDE SEQUENCE [LARGE SCALE GENOMIC DNA]</scope>
    <source>
        <strain evidence="5">I</strain>
    </source>
</reference>
<protein>
    <recommendedName>
        <fullName evidence="3">YncI copper-binding domain-containing protein</fullName>
    </recommendedName>
</protein>
<dbReference type="InterPro" id="IPR012533">
    <property type="entry name" value="YcnI-copper_dom"/>
</dbReference>
<accession>A0A211YUR2</accession>
<dbReference type="Gene3D" id="2.60.40.2230">
    <property type="entry name" value="Uncharacterised protein YcnI-like PF07987, DUF1775"/>
    <property type="match status" value="1"/>
</dbReference>
<dbReference type="Pfam" id="PF07987">
    <property type="entry name" value="DUF1775"/>
    <property type="match status" value="1"/>
</dbReference>
<evidence type="ECO:0000256" key="2">
    <source>
        <dbReference type="SAM" id="SignalP"/>
    </source>
</evidence>
<dbReference type="CDD" id="cd08545">
    <property type="entry name" value="YcnI_like"/>
    <property type="match status" value="1"/>
</dbReference>
<gene>
    <name evidence="4" type="ORF">BWR60_34750</name>
</gene>
<dbReference type="Proteomes" id="UP000196655">
    <property type="component" value="Unassembled WGS sequence"/>
</dbReference>
<dbReference type="STRING" id="1122125.GCA_000423185_01863"/>
<dbReference type="EMBL" id="NHON01000161">
    <property type="protein sequence ID" value="OWJ56738.1"/>
    <property type="molecule type" value="Genomic_DNA"/>
</dbReference>
<comment type="caution">
    <text evidence="4">The sequence shown here is derived from an EMBL/GenBank/DDBJ whole genome shotgun (WGS) entry which is preliminary data.</text>
</comment>